<dbReference type="VEuPathDB" id="CryptoDB:Cvel_27846"/>
<dbReference type="SMART" id="SM00209">
    <property type="entry name" value="TSP1"/>
    <property type="match status" value="3"/>
</dbReference>
<dbReference type="Gene3D" id="3.40.50.410">
    <property type="entry name" value="von Willebrand factor, type A domain"/>
    <property type="match status" value="1"/>
</dbReference>
<protein>
    <recommendedName>
        <fullName evidence="5">VWFA domain-containing protein</fullName>
    </recommendedName>
</protein>
<dbReference type="InterPro" id="IPR036383">
    <property type="entry name" value="TSP1_rpt_sf"/>
</dbReference>
<accession>A0A0G4HIB9</accession>
<evidence type="ECO:0000256" key="2">
    <source>
        <dbReference type="ARBA" id="ARBA00023157"/>
    </source>
</evidence>
<dbReference type="Pfam" id="PF00090">
    <property type="entry name" value="TSP_1"/>
    <property type="match status" value="1"/>
</dbReference>
<dbReference type="CDD" id="cd01450">
    <property type="entry name" value="vWFA_subfamily_ECM"/>
    <property type="match status" value="1"/>
</dbReference>
<dbReference type="InterPro" id="IPR044004">
    <property type="entry name" value="TSP1_spondin_dom"/>
</dbReference>
<dbReference type="InterPro" id="IPR051418">
    <property type="entry name" value="Spondin/Thrombospondin_T1"/>
</dbReference>
<evidence type="ECO:0000313" key="6">
    <source>
        <dbReference type="EMBL" id="CEM43869.1"/>
    </source>
</evidence>
<dbReference type="AlphaFoldDB" id="A0A0G4HIB9"/>
<dbReference type="SMART" id="SM00327">
    <property type="entry name" value="VWA"/>
    <property type="match status" value="1"/>
</dbReference>
<keyword evidence="1" id="KW-0732">Signal</keyword>
<dbReference type="PANTHER" id="PTHR11311">
    <property type="entry name" value="SPONDIN"/>
    <property type="match status" value="1"/>
</dbReference>
<dbReference type="PhylomeDB" id="A0A0G4HIB9"/>
<dbReference type="SUPFAM" id="SSF82895">
    <property type="entry name" value="TSP-1 type 1 repeat"/>
    <property type="match status" value="2"/>
</dbReference>
<feature type="domain" description="VWFA" evidence="5">
    <location>
        <begin position="705"/>
        <end position="887"/>
    </location>
</feature>
<dbReference type="Gene3D" id="2.20.100.10">
    <property type="entry name" value="Thrombospondin type-1 (TSP1) repeat"/>
    <property type="match status" value="2"/>
</dbReference>
<dbReference type="PROSITE" id="PS50234">
    <property type="entry name" value="VWFA"/>
    <property type="match status" value="1"/>
</dbReference>
<keyword evidence="3" id="KW-0325">Glycoprotein</keyword>
<dbReference type="PANTHER" id="PTHR11311:SF15">
    <property type="entry name" value="SPONDIN-2"/>
    <property type="match status" value="1"/>
</dbReference>
<dbReference type="Pfam" id="PF19028">
    <property type="entry name" value="TSP1_spondin"/>
    <property type="match status" value="1"/>
</dbReference>
<proteinExistence type="predicted"/>
<gene>
    <name evidence="6" type="ORF">Cvel_27846</name>
</gene>
<dbReference type="InterPro" id="IPR036465">
    <property type="entry name" value="vWFA_dom_sf"/>
</dbReference>
<keyword evidence="2" id="KW-1015">Disulfide bond</keyword>
<sequence>MKWTVLPSFFTAASAVLRLPERKLSPHEANRLDLSQASMQSLKELARELSVKDALEVMKGLELPKEVKAFLSGEVGEEAFGPDYDSAKPITKINEVFEKAQEELDMTFISCKDDLTDFQRKLDNRAMDKGNAGSMLEDAIAEKNLWSQEKATSEQIVDKLSAQLEEFTNQCTVSAEQSKQIIALMKHDYDVIKGVVDGNSCKPADPYHPSTTVIKNDITPAMRNAAAQKQKGTSFLQTWAYHNKDEARAAARELLKSYSEMNRAAHHGGFIDKPRYRLTEQQLKELDETKNVVLLRCFFPDGVSFLSFEEPEIARAMVQMSNPKFQRFQATLEALTQSQVERDGAAPSTTPLPGYKKYNSGGTPASQNKEARDLAKDIRNKQIAGENVDAQAECSFEGSTLCPAFFETLSGLLGSVDTELNEEIEFRDEQARICKDTTDRMNMDIDGWKNHVEYCDKHGSTLAGRVSELKDKIGTIEKEYKELLDAYEERRSYCQKTIKDRKSSMCGAIRVKTELMRMSSVPDEIWDCEVSPFQEGECSKPCEGGVKTWSRSVILEPTPKYGTKCPPVSLSSQCNTVACPVDCKVTSWGMWTHCSVECGIGIKYKVRNVEQYASHGGQACPALQESADCNAGDCDKDCVLTDWGDWSQCSSYCGGGSQYRLKFVKEEAVGDGLCPAVRSNERYETQVCNEKSCAPGTPVCNTDIDLVLVIDSSGSIGKDNWAKIVEGISKIVHQVNLAHVQIGTIVFSDKVETYSVLTNDKDLIKDLYPGNLEKHWMGSVTNTHTALAQATKLLTEGGRAQKGAKQAVVLFTDGMPCCMWNSQALTQEEAKDLIDSGRRLVTVPMGSSDALFIQTLSKLASADSTIAVPDFDKFVKEETIAKLVEKLCDDIAMLPIDYPANVVIKDDKMGTVEATHSSNMPTVKP</sequence>
<dbReference type="PRINTS" id="PR00453">
    <property type="entry name" value="VWFADOMAIN"/>
</dbReference>
<evidence type="ECO:0000256" key="4">
    <source>
        <dbReference type="SAM" id="MobiDB-lite"/>
    </source>
</evidence>
<evidence type="ECO:0000259" key="5">
    <source>
        <dbReference type="PROSITE" id="PS50234"/>
    </source>
</evidence>
<name>A0A0G4HIB9_9ALVE</name>
<dbReference type="PROSITE" id="PS50092">
    <property type="entry name" value="TSP1"/>
    <property type="match status" value="3"/>
</dbReference>
<feature type="region of interest" description="Disordered" evidence="4">
    <location>
        <begin position="340"/>
        <end position="371"/>
    </location>
</feature>
<dbReference type="Pfam" id="PF00092">
    <property type="entry name" value="VWA"/>
    <property type="match status" value="1"/>
</dbReference>
<reference evidence="6" key="1">
    <citation type="submission" date="2014-11" db="EMBL/GenBank/DDBJ databases">
        <authorList>
            <person name="Otto D Thomas"/>
            <person name="Naeem Raeece"/>
        </authorList>
    </citation>
    <scope>NUCLEOTIDE SEQUENCE</scope>
</reference>
<organism evidence="6">
    <name type="scientific">Chromera velia CCMP2878</name>
    <dbReference type="NCBI Taxonomy" id="1169474"/>
    <lineage>
        <taxon>Eukaryota</taxon>
        <taxon>Sar</taxon>
        <taxon>Alveolata</taxon>
        <taxon>Colpodellida</taxon>
        <taxon>Chromeraceae</taxon>
        <taxon>Chromera</taxon>
    </lineage>
</organism>
<dbReference type="InterPro" id="IPR002035">
    <property type="entry name" value="VWF_A"/>
</dbReference>
<dbReference type="EMBL" id="CDMZ01002780">
    <property type="protein sequence ID" value="CEM43869.1"/>
    <property type="molecule type" value="Genomic_DNA"/>
</dbReference>
<evidence type="ECO:0000256" key="1">
    <source>
        <dbReference type="ARBA" id="ARBA00022729"/>
    </source>
</evidence>
<evidence type="ECO:0000256" key="3">
    <source>
        <dbReference type="ARBA" id="ARBA00023180"/>
    </source>
</evidence>
<dbReference type="InterPro" id="IPR000884">
    <property type="entry name" value="TSP1_rpt"/>
</dbReference>
<dbReference type="SUPFAM" id="SSF53300">
    <property type="entry name" value="vWA-like"/>
    <property type="match status" value="1"/>
</dbReference>